<dbReference type="Pfam" id="PF00085">
    <property type="entry name" value="Thioredoxin"/>
    <property type="match status" value="1"/>
</dbReference>
<dbReference type="PROSITE" id="PS51352">
    <property type="entry name" value="THIOREDOXIN_2"/>
    <property type="match status" value="1"/>
</dbReference>
<sequence>MNNMKTFEDYGVKDWHEVTKEGKHIMFWHADWCPDCKFIEPKLPELEQEYSDFNWISFNRDDNMEIAQELGIMGIPSFIIIENGKEIGRLVNKDRKTKEEVETFINSVVNK</sequence>
<gene>
    <name evidence="2" type="ORF">FD29_GL000179</name>
</gene>
<reference evidence="2 3" key="1">
    <citation type="journal article" date="2015" name="Genome Announc.">
        <title>Expanding the biotechnology potential of lactobacilli through comparative genomics of 213 strains and associated genera.</title>
        <authorList>
            <person name="Sun Z."/>
            <person name="Harris H.M."/>
            <person name="McCann A."/>
            <person name="Guo C."/>
            <person name="Argimon S."/>
            <person name="Zhang W."/>
            <person name="Yang X."/>
            <person name="Jeffery I.B."/>
            <person name="Cooney J.C."/>
            <person name="Kagawa T.F."/>
            <person name="Liu W."/>
            <person name="Song Y."/>
            <person name="Salvetti E."/>
            <person name="Wrobel A."/>
            <person name="Rasinkangas P."/>
            <person name="Parkhill J."/>
            <person name="Rea M.C."/>
            <person name="O'Sullivan O."/>
            <person name="Ritari J."/>
            <person name="Douillard F.P."/>
            <person name="Paul Ross R."/>
            <person name="Yang R."/>
            <person name="Briner A.E."/>
            <person name="Felis G.E."/>
            <person name="de Vos W.M."/>
            <person name="Barrangou R."/>
            <person name="Klaenhammer T.R."/>
            <person name="Caufield P.W."/>
            <person name="Cui Y."/>
            <person name="Zhang H."/>
            <person name="O'Toole P.W."/>
        </authorList>
    </citation>
    <scope>NUCLEOTIDE SEQUENCE [LARGE SCALE GENOMIC DNA]</scope>
    <source>
        <strain evidence="2 3">DSM 14500</strain>
    </source>
</reference>
<keyword evidence="3" id="KW-1185">Reference proteome</keyword>
<dbReference type="GO" id="GO:0015035">
    <property type="term" value="F:protein-disulfide reductase activity"/>
    <property type="evidence" value="ECO:0007669"/>
    <property type="project" value="TreeGrafter"/>
</dbReference>
<dbReference type="GO" id="GO:0005829">
    <property type="term" value="C:cytosol"/>
    <property type="evidence" value="ECO:0007669"/>
    <property type="project" value="TreeGrafter"/>
</dbReference>
<evidence type="ECO:0000259" key="1">
    <source>
        <dbReference type="PROSITE" id="PS51352"/>
    </source>
</evidence>
<organism evidence="2 3">
    <name type="scientific">Companilactobacillus mindensis DSM 14500</name>
    <dbReference type="NCBI Taxonomy" id="1423770"/>
    <lineage>
        <taxon>Bacteria</taxon>
        <taxon>Bacillati</taxon>
        <taxon>Bacillota</taxon>
        <taxon>Bacilli</taxon>
        <taxon>Lactobacillales</taxon>
        <taxon>Lactobacillaceae</taxon>
        <taxon>Companilactobacillus</taxon>
    </lineage>
</organism>
<evidence type="ECO:0000313" key="2">
    <source>
        <dbReference type="EMBL" id="KRL44205.1"/>
    </source>
</evidence>
<name>A0A0R1QHC9_9LACO</name>
<dbReference type="CDD" id="cd02947">
    <property type="entry name" value="TRX_family"/>
    <property type="match status" value="1"/>
</dbReference>
<proteinExistence type="predicted"/>
<dbReference type="AlphaFoldDB" id="A0A0R1QHC9"/>
<dbReference type="PANTHER" id="PTHR45663">
    <property type="entry name" value="GEO12009P1"/>
    <property type="match status" value="1"/>
</dbReference>
<dbReference type="PATRIC" id="fig|1423770.3.peg.178"/>
<evidence type="ECO:0000313" key="3">
    <source>
        <dbReference type="Proteomes" id="UP000050872"/>
    </source>
</evidence>
<dbReference type="PANTHER" id="PTHR45663:SF6">
    <property type="entry name" value="THIOREDOXIN-LIKE PROTEIN YDBP"/>
    <property type="match status" value="1"/>
</dbReference>
<dbReference type="SUPFAM" id="SSF52833">
    <property type="entry name" value="Thioredoxin-like"/>
    <property type="match status" value="1"/>
</dbReference>
<dbReference type="InterPro" id="IPR013766">
    <property type="entry name" value="Thioredoxin_domain"/>
</dbReference>
<protein>
    <submittedName>
        <fullName evidence="2">Thioredoxin</fullName>
    </submittedName>
</protein>
<dbReference type="GO" id="GO:0045454">
    <property type="term" value="P:cell redox homeostasis"/>
    <property type="evidence" value="ECO:0007669"/>
    <property type="project" value="TreeGrafter"/>
</dbReference>
<dbReference type="EMBL" id="AZEZ01000053">
    <property type="protein sequence ID" value="KRL44205.1"/>
    <property type="molecule type" value="Genomic_DNA"/>
</dbReference>
<accession>A0A0R1QHC9</accession>
<comment type="caution">
    <text evidence="2">The sequence shown here is derived from an EMBL/GenBank/DDBJ whole genome shotgun (WGS) entry which is preliminary data.</text>
</comment>
<dbReference type="STRING" id="1423770.FD29_GL000179"/>
<dbReference type="Gene3D" id="3.40.30.10">
    <property type="entry name" value="Glutaredoxin"/>
    <property type="match status" value="1"/>
</dbReference>
<feature type="domain" description="Thioredoxin" evidence="1">
    <location>
        <begin position="1"/>
        <end position="110"/>
    </location>
</feature>
<dbReference type="Proteomes" id="UP000050872">
    <property type="component" value="Unassembled WGS sequence"/>
</dbReference>
<dbReference type="InterPro" id="IPR036249">
    <property type="entry name" value="Thioredoxin-like_sf"/>
</dbReference>